<protein>
    <submittedName>
        <fullName evidence="1">Putative serine/threonine-protein kinase</fullName>
    </submittedName>
</protein>
<dbReference type="AlphaFoldDB" id="A0A6G0Y5J6"/>
<keyword evidence="1" id="KW-0808">Transferase</keyword>
<keyword evidence="1" id="KW-0418">Kinase</keyword>
<dbReference type="InterPro" id="IPR001969">
    <property type="entry name" value="Aspartic_peptidase_AS"/>
</dbReference>
<gene>
    <name evidence="1" type="ORF">FWK35_00017304</name>
</gene>
<dbReference type="GO" id="GO:0004190">
    <property type="term" value="F:aspartic-type endopeptidase activity"/>
    <property type="evidence" value="ECO:0007669"/>
    <property type="project" value="InterPro"/>
</dbReference>
<dbReference type="GO" id="GO:0006508">
    <property type="term" value="P:proteolysis"/>
    <property type="evidence" value="ECO:0007669"/>
    <property type="project" value="InterPro"/>
</dbReference>
<proteinExistence type="predicted"/>
<keyword evidence="2" id="KW-1185">Reference proteome</keyword>
<name>A0A6G0Y5J6_APHCR</name>
<organism evidence="1 2">
    <name type="scientific">Aphis craccivora</name>
    <name type="common">Cowpea aphid</name>
    <dbReference type="NCBI Taxonomy" id="307492"/>
    <lineage>
        <taxon>Eukaryota</taxon>
        <taxon>Metazoa</taxon>
        <taxon>Ecdysozoa</taxon>
        <taxon>Arthropoda</taxon>
        <taxon>Hexapoda</taxon>
        <taxon>Insecta</taxon>
        <taxon>Pterygota</taxon>
        <taxon>Neoptera</taxon>
        <taxon>Paraneoptera</taxon>
        <taxon>Hemiptera</taxon>
        <taxon>Sternorrhyncha</taxon>
        <taxon>Aphidomorpha</taxon>
        <taxon>Aphidoidea</taxon>
        <taxon>Aphididae</taxon>
        <taxon>Aphidini</taxon>
        <taxon>Aphis</taxon>
        <taxon>Aphis</taxon>
    </lineage>
</organism>
<dbReference type="PROSITE" id="PS00141">
    <property type="entry name" value="ASP_PROTEASE"/>
    <property type="match status" value="1"/>
</dbReference>
<accession>A0A6G0Y5J6</accession>
<dbReference type="OrthoDB" id="420169at2759"/>
<evidence type="ECO:0000313" key="2">
    <source>
        <dbReference type="Proteomes" id="UP000478052"/>
    </source>
</evidence>
<dbReference type="Proteomes" id="UP000478052">
    <property type="component" value="Unassembled WGS sequence"/>
</dbReference>
<comment type="caution">
    <text evidence="1">The sequence shown here is derived from an EMBL/GenBank/DDBJ whole genome shotgun (WGS) entry which is preliminary data.</text>
</comment>
<dbReference type="EMBL" id="VUJU01006100">
    <property type="protein sequence ID" value="KAF0749435.1"/>
    <property type="molecule type" value="Genomic_DNA"/>
</dbReference>
<sequence length="262" mass="29843">MPVYVFLILFRNHFCSNNQQHSVRNELYRPHYHRDNSTLQKHAMDWINEARFLRPAIDPVEMVDQIILHYAFHISVSELPLPMNSYNNSPIFSKPTLPTMSKTISLKPLHNTKIHIIILLATTTKIDTFLVKTIIIPVHNTITIIHQLNPILQTLLRTRPARTCTVSLSNSPLISLLIHPLDLSKEIVPPPNYRPEIPIKLLNNSYNALLDSGASVSAISENLYAKLISDPSQHKIPLFPLTSIMLTTTLSNKSIKINLKFI</sequence>
<evidence type="ECO:0000313" key="1">
    <source>
        <dbReference type="EMBL" id="KAF0749435.1"/>
    </source>
</evidence>
<reference evidence="1 2" key="1">
    <citation type="submission" date="2019-08" db="EMBL/GenBank/DDBJ databases">
        <title>Whole genome of Aphis craccivora.</title>
        <authorList>
            <person name="Voronova N.V."/>
            <person name="Shulinski R.S."/>
            <person name="Bandarenka Y.V."/>
            <person name="Zhorov D.G."/>
            <person name="Warner D."/>
        </authorList>
    </citation>
    <scope>NUCLEOTIDE SEQUENCE [LARGE SCALE GENOMIC DNA]</scope>
    <source>
        <strain evidence="1">180601</strain>
        <tissue evidence="1">Whole Body</tissue>
    </source>
</reference>
<dbReference type="GO" id="GO:0016301">
    <property type="term" value="F:kinase activity"/>
    <property type="evidence" value="ECO:0007669"/>
    <property type="project" value="UniProtKB-KW"/>
</dbReference>